<dbReference type="InterPro" id="IPR035647">
    <property type="entry name" value="EFG_III/V"/>
</dbReference>
<dbReference type="Proteomes" id="UP001501920">
    <property type="component" value="Chromosome 19"/>
</dbReference>
<comment type="function">
    <text evidence="9">Mitochondrial GTPase that catalyzes the GTP-dependent ribosomal translocation step during translation elongation. During this step, the ribosome changes from the pre-translocational (PRE) to the post-translocational (POST) state as the newly formed A-site-bound peptidyl-tRNA and P-site-bound deacylated tRNA move to the P and E sites, respectively. Catalyzes the coordinated movement of the two tRNA molecules, the mRNA and conformational changes in the ribosome. Does not mediate the disassembly of ribosomes from messenger RNA at the termination of mitochondrial protein biosynthesis.</text>
</comment>
<dbReference type="InterPro" id="IPR004540">
    <property type="entry name" value="Transl_elong_EFG/EF2"/>
</dbReference>
<dbReference type="PRINTS" id="PR00315">
    <property type="entry name" value="ELONGATNFCT"/>
</dbReference>
<dbReference type="InterPro" id="IPR035649">
    <property type="entry name" value="EFG_V"/>
</dbReference>
<keyword evidence="4 9" id="KW-0251">Elongation factor</keyword>
<proteinExistence type="inferred from homology"/>
<dbReference type="SMART" id="SM00838">
    <property type="entry name" value="EFG_C"/>
    <property type="match status" value="1"/>
</dbReference>
<evidence type="ECO:0000256" key="3">
    <source>
        <dbReference type="ARBA" id="ARBA00022741"/>
    </source>
</evidence>
<dbReference type="InterPro" id="IPR005225">
    <property type="entry name" value="Small_GTP-bd"/>
</dbReference>
<dbReference type="FunFam" id="3.30.70.240:FF:000001">
    <property type="entry name" value="Elongation factor G"/>
    <property type="match status" value="1"/>
</dbReference>
<dbReference type="InterPro" id="IPR009000">
    <property type="entry name" value="Transl_B-barrel_sf"/>
</dbReference>
<evidence type="ECO:0000313" key="12">
    <source>
        <dbReference type="Proteomes" id="UP001501920"/>
    </source>
</evidence>
<keyword evidence="12" id="KW-1185">Reference proteome</keyword>
<dbReference type="Gene3D" id="3.30.70.240">
    <property type="match status" value="1"/>
</dbReference>
<evidence type="ECO:0000256" key="4">
    <source>
        <dbReference type="ARBA" id="ARBA00022768"/>
    </source>
</evidence>
<dbReference type="Pfam" id="PF03144">
    <property type="entry name" value="GTP_EFTU_D2"/>
    <property type="match status" value="1"/>
</dbReference>
<evidence type="ECO:0000313" key="11">
    <source>
        <dbReference type="Ensembl" id="ENSPNAP00000080289.1"/>
    </source>
</evidence>
<dbReference type="GeneTree" id="ENSGT00550000074911"/>
<dbReference type="InterPro" id="IPR000640">
    <property type="entry name" value="EFG_V-like"/>
</dbReference>
<dbReference type="GO" id="GO:0005525">
    <property type="term" value="F:GTP binding"/>
    <property type="evidence" value="ECO:0007669"/>
    <property type="project" value="UniProtKB-UniRule"/>
</dbReference>
<dbReference type="GO" id="GO:0003924">
    <property type="term" value="F:GTPase activity"/>
    <property type="evidence" value="ECO:0007669"/>
    <property type="project" value="UniProtKB-UniRule"/>
</dbReference>
<evidence type="ECO:0000259" key="10">
    <source>
        <dbReference type="PROSITE" id="PS51722"/>
    </source>
</evidence>
<dbReference type="GO" id="GO:0003746">
    <property type="term" value="F:translation elongation factor activity"/>
    <property type="evidence" value="ECO:0007669"/>
    <property type="project" value="UniProtKB-UniRule"/>
</dbReference>
<feature type="binding site" evidence="9">
    <location>
        <begin position="172"/>
        <end position="175"/>
    </location>
    <ligand>
        <name>GTP</name>
        <dbReference type="ChEBI" id="CHEBI:37565"/>
    </ligand>
</feature>
<keyword evidence="3 9" id="KW-0547">Nucleotide-binding</keyword>
<dbReference type="CDD" id="cd04097">
    <property type="entry name" value="mtEFG1_C"/>
    <property type="match status" value="1"/>
</dbReference>
<comment type="similarity">
    <text evidence="2">Belongs to the TRAFAC class translation factor GTPase superfamily. Classic translation factor GTPase family. EF-G/EF-2 subfamily.</text>
</comment>
<keyword evidence="6 9" id="KW-0496">Mitochondrion</keyword>
<dbReference type="SUPFAM" id="SSF54980">
    <property type="entry name" value="EF-G C-terminal domain-like"/>
    <property type="match status" value="2"/>
</dbReference>
<dbReference type="Gene3D" id="3.40.50.300">
    <property type="entry name" value="P-loop containing nucleotide triphosphate hydrolases"/>
    <property type="match status" value="1"/>
</dbReference>
<dbReference type="Pfam" id="PF00009">
    <property type="entry name" value="GTP_EFTU"/>
    <property type="match status" value="1"/>
</dbReference>
<dbReference type="SUPFAM" id="SSF52540">
    <property type="entry name" value="P-loop containing nucleoside triphosphate hydrolases"/>
    <property type="match status" value="1"/>
</dbReference>
<comment type="similarity">
    <text evidence="9">Belongs to the GTP-binding elongation factor family. EF-G/EF-2 subfamily.</text>
</comment>
<dbReference type="FunFam" id="2.40.30.10:FF:000022">
    <property type="entry name" value="Elongation factor G, mitochondrial"/>
    <property type="match status" value="1"/>
</dbReference>
<dbReference type="AlphaFoldDB" id="A0AAR2LZX0"/>
<evidence type="ECO:0000256" key="8">
    <source>
        <dbReference type="ARBA" id="ARBA00049117"/>
    </source>
</evidence>
<dbReference type="NCBIfam" id="TIGR00231">
    <property type="entry name" value="small_GTP"/>
    <property type="match status" value="1"/>
</dbReference>
<dbReference type="Pfam" id="PF00679">
    <property type="entry name" value="EFG_C"/>
    <property type="match status" value="1"/>
</dbReference>
<dbReference type="PROSITE" id="PS00301">
    <property type="entry name" value="G_TR_1"/>
    <property type="match status" value="1"/>
</dbReference>
<dbReference type="Pfam" id="PF03764">
    <property type="entry name" value="EFG_IV"/>
    <property type="match status" value="1"/>
</dbReference>
<evidence type="ECO:0000256" key="5">
    <source>
        <dbReference type="ARBA" id="ARBA00022917"/>
    </source>
</evidence>
<dbReference type="FunFam" id="3.30.230.10:FF:000003">
    <property type="entry name" value="Elongation factor G"/>
    <property type="match status" value="1"/>
</dbReference>
<dbReference type="InterPro" id="IPR031157">
    <property type="entry name" value="G_TR_CS"/>
</dbReference>
<reference evidence="11" key="3">
    <citation type="submission" date="2025-09" db="UniProtKB">
        <authorList>
            <consortium name="Ensembl"/>
        </authorList>
    </citation>
    <scope>IDENTIFICATION</scope>
</reference>
<dbReference type="InterPro" id="IPR041095">
    <property type="entry name" value="EFG_II"/>
</dbReference>
<feature type="binding site" evidence="9">
    <location>
        <begin position="118"/>
        <end position="122"/>
    </location>
    <ligand>
        <name>GTP</name>
        <dbReference type="ChEBI" id="CHEBI:37565"/>
    </ligand>
</feature>
<dbReference type="FunFam" id="3.40.50.300:FF:000539">
    <property type="entry name" value="Elongation factor G, mitochondrial"/>
    <property type="match status" value="1"/>
</dbReference>
<keyword evidence="5 9" id="KW-0648">Protein biosynthesis</keyword>
<dbReference type="HAMAP" id="MF_00054_B">
    <property type="entry name" value="EF_G_EF_2_B"/>
    <property type="match status" value="1"/>
</dbReference>
<comment type="subcellular location">
    <subcellularLocation>
        <location evidence="1 9">Mitochondrion</location>
    </subcellularLocation>
</comment>
<dbReference type="PANTHER" id="PTHR43636">
    <property type="entry name" value="ELONGATION FACTOR G, MITOCHONDRIAL"/>
    <property type="match status" value="1"/>
</dbReference>
<dbReference type="Pfam" id="PF14492">
    <property type="entry name" value="EFG_III"/>
    <property type="match status" value="1"/>
</dbReference>
<dbReference type="SUPFAM" id="SSF50447">
    <property type="entry name" value="Translation proteins"/>
    <property type="match status" value="1"/>
</dbReference>
<dbReference type="SMART" id="SM00889">
    <property type="entry name" value="EFG_IV"/>
    <property type="match status" value="1"/>
</dbReference>
<sequence length="692" mass="76957">MRLLTAALALSRNNLPKPTNVSLKRVLVSSCRTCSSAITPNERIRNIGISAHIDSGKTTLTERVLYYTGRIAEMHEVRGKDGVGAVMDSMELERQRGITIQSAATYTMWKQHNINIIDTPGHVDFTIEVERSLRVLDGAVLVLCAVGGVQCQTMTVNRQMKRYGVPHLTFINKLDRMGANPARALQQLRTKLNHNTAFVNIPIGLEGNLRGIIDLIEERSIYFEGPCGQNIHFDEIPAEMRTEAAERRQELVECVANADETLGEIFLEERVPTVDDLKAAIRRTTIQRSFSPVLVGSALKNKGVQPLLDAVLDYLPNPSEVNNYSLTEHGEICLNFFILLSVSKAGRFGQLTYVRVYQGCLKKGEYIYNTRTGKRVRVQRLVRLHADQMEDVEEVYAGDICALFGIDCASGDTFTARTSANLSMESIHVPDPVISMAIKPANKNDTDKFSKGISRFTREDPTFRVHFDTETKLLVFDFTHKKQSGGSGQYGKVVGVLEPLDPENYTKVEFEDQTIGTNVPKQFVPAVEKGFRDACEKGPLTGHKVSGIRFVLEDGAHHMVDSNEISFIRAGEGAMKQAMENANAVILEPIMSVEIVAPNEFQGAVIAGVNRRHGVITGQDGAEGYFTLYADIPLNDMFGYSTELRSCTEGKGEYTMEYSRYQPCLPSVQEELVNKYLEATGQLPAKKSKWKN</sequence>
<dbReference type="Ensembl" id="ENSPNAT00000044944.1">
    <property type="protein sequence ID" value="ENSPNAP00000080289.1"/>
    <property type="gene ID" value="ENSPNAG00000001237.2"/>
</dbReference>
<gene>
    <name evidence="9" type="primary">GFM1</name>
    <name evidence="9" type="synonym">EFG1</name>
</gene>
<dbReference type="GO" id="GO:0005739">
    <property type="term" value="C:mitochondrion"/>
    <property type="evidence" value="ECO:0007669"/>
    <property type="project" value="UniProtKB-SubCell"/>
</dbReference>
<dbReference type="InterPro" id="IPR014721">
    <property type="entry name" value="Ribsml_uS5_D2-typ_fold_subgr"/>
</dbReference>
<dbReference type="Gene3D" id="2.40.30.10">
    <property type="entry name" value="Translation factors"/>
    <property type="match status" value="1"/>
</dbReference>
<dbReference type="InterPro" id="IPR027417">
    <property type="entry name" value="P-loop_NTPase"/>
</dbReference>
<reference evidence="11" key="2">
    <citation type="submission" date="2025-08" db="UniProtKB">
        <authorList>
            <consortium name="Ensembl"/>
        </authorList>
    </citation>
    <scope>IDENTIFICATION</scope>
</reference>
<evidence type="ECO:0000256" key="7">
    <source>
        <dbReference type="ARBA" id="ARBA00023134"/>
    </source>
</evidence>
<dbReference type="InterPro" id="IPR000795">
    <property type="entry name" value="T_Tr_GTP-bd_dom"/>
</dbReference>
<dbReference type="Gene3D" id="3.30.230.10">
    <property type="match status" value="1"/>
</dbReference>
<reference evidence="11 12" key="1">
    <citation type="submission" date="2020-10" db="EMBL/GenBank/DDBJ databases">
        <title>Pygocentrus nattereri (red-bellied piranha) genome, fPygNat1, primary haplotype.</title>
        <authorList>
            <person name="Myers G."/>
            <person name="Meyer A."/>
            <person name="Karagic N."/>
            <person name="Pippel M."/>
            <person name="Winkler S."/>
            <person name="Tracey A."/>
            <person name="Wood J."/>
            <person name="Formenti G."/>
            <person name="Howe K."/>
            <person name="Fedrigo O."/>
            <person name="Jarvis E.D."/>
        </authorList>
    </citation>
    <scope>NUCLEOTIDE SEQUENCE [LARGE SCALE GENOMIC DNA]</scope>
</reference>
<name>A0AAR2LZX0_PYGNA</name>
<feature type="domain" description="Tr-type G" evidence="10">
    <location>
        <begin position="42"/>
        <end position="319"/>
    </location>
</feature>
<keyword evidence="7 9" id="KW-0342">GTP-binding</keyword>
<dbReference type="InterPro" id="IPR020568">
    <property type="entry name" value="Ribosomal_Su5_D2-typ_SF"/>
</dbReference>
<evidence type="ECO:0000256" key="2">
    <source>
        <dbReference type="ARBA" id="ARBA00005870"/>
    </source>
</evidence>
<accession>A0AAR2LZX0</accession>
<evidence type="ECO:0000256" key="6">
    <source>
        <dbReference type="ARBA" id="ARBA00023128"/>
    </source>
</evidence>
<dbReference type="CDD" id="cd01886">
    <property type="entry name" value="EF-G"/>
    <property type="match status" value="1"/>
</dbReference>
<dbReference type="PROSITE" id="PS51722">
    <property type="entry name" value="G_TR_2"/>
    <property type="match status" value="1"/>
</dbReference>
<protein>
    <recommendedName>
        <fullName evidence="9">Elongation factor G, mitochondrial</fullName>
        <shortName evidence="9">EF-Gmt</shortName>
    </recommendedName>
    <alternativeName>
        <fullName evidence="9">Elongation factor G 1, mitochondrial</fullName>
        <shortName evidence="9">mEF-G 1</shortName>
    </alternativeName>
    <alternativeName>
        <fullName evidence="9">Elongation factor G1</fullName>
    </alternativeName>
</protein>
<dbReference type="GO" id="GO:0070125">
    <property type="term" value="P:mitochondrial translational elongation"/>
    <property type="evidence" value="ECO:0007669"/>
    <property type="project" value="UniProtKB-UniRule"/>
</dbReference>
<dbReference type="InterPro" id="IPR047872">
    <property type="entry name" value="EFG_IV"/>
</dbReference>
<organism evidence="11 12">
    <name type="scientific">Pygocentrus nattereri</name>
    <name type="common">Red-bellied piranha</name>
    <dbReference type="NCBI Taxonomy" id="42514"/>
    <lineage>
        <taxon>Eukaryota</taxon>
        <taxon>Metazoa</taxon>
        <taxon>Chordata</taxon>
        <taxon>Craniata</taxon>
        <taxon>Vertebrata</taxon>
        <taxon>Euteleostomi</taxon>
        <taxon>Actinopterygii</taxon>
        <taxon>Neopterygii</taxon>
        <taxon>Teleostei</taxon>
        <taxon>Ostariophysi</taxon>
        <taxon>Characiformes</taxon>
        <taxon>Characoidei</taxon>
        <taxon>Pygocentrus</taxon>
    </lineage>
</organism>
<dbReference type="InterPro" id="IPR004161">
    <property type="entry name" value="EFTu-like_2"/>
</dbReference>
<dbReference type="PANTHER" id="PTHR43636:SF2">
    <property type="entry name" value="ELONGATION FACTOR G, MITOCHONDRIAL"/>
    <property type="match status" value="1"/>
</dbReference>
<feature type="binding site" evidence="9">
    <location>
        <begin position="51"/>
        <end position="58"/>
    </location>
    <ligand>
        <name>GTP</name>
        <dbReference type="ChEBI" id="CHEBI:37565"/>
    </ligand>
</feature>
<evidence type="ECO:0000256" key="1">
    <source>
        <dbReference type="ARBA" id="ARBA00004173"/>
    </source>
</evidence>
<dbReference type="CDD" id="cd04091">
    <property type="entry name" value="mtEFG1_II_like"/>
    <property type="match status" value="1"/>
</dbReference>
<dbReference type="SUPFAM" id="SSF54211">
    <property type="entry name" value="Ribosomal protein S5 domain 2-like"/>
    <property type="match status" value="1"/>
</dbReference>
<dbReference type="InterPro" id="IPR005517">
    <property type="entry name" value="Transl_elong_EFG/EF2_IV"/>
</dbReference>
<comment type="catalytic activity">
    <reaction evidence="8">
        <text>GTP + H2O = GDP + phosphate + H(+)</text>
        <dbReference type="Rhea" id="RHEA:19669"/>
        <dbReference type="ChEBI" id="CHEBI:15377"/>
        <dbReference type="ChEBI" id="CHEBI:15378"/>
        <dbReference type="ChEBI" id="CHEBI:37565"/>
        <dbReference type="ChEBI" id="CHEBI:43474"/>
        <dbReference type="ChEBI" id="CHEBI:58189"/>
    </reaction>
    <physiologicalReaction direction="left-to-right" evidence="8">
        <dbReference type="Rhea" id="RHEA:19670"/>
    </physiologicalReaction>
</comment>
<evidence type="ECO:0000256" key="9">
    <source>
        <dbReference type="HAMAP-Rule" id="MF_03061"/>
    </source>
</evidence>
<comment type="pathway">
    <text evidence="9">Protein biosynthesis; polypeptide chain elongation.</text>
</comment>
<dbReference type="CDD" id="cd01434">
    <property type="entry name" value="EFG_mtEFG1_IV"/>
    <property type="match status" value="1"/>
</dbReference>